<dbReference type="InterPro" id="IPR016477">
    <property type="entry name" value="Fructo-/Ketosamine-3-kinase"/>
</dbReference>
<dbReference type="Gene3D" id="3.90.1200.10">
    <property type="match status" value="1"/>
</dbReference>
<protein>
    <recommendedName>
        <fullName evidence="3">Protein-ribulosamine 3-kinase</fullName>
    </recommendedName>
</protein>
<comment type="caution">
    <text evidence="1">The sequence shown here is derived from an EMBL/GenBank/DDBJ whole genome shotgun (WGS) entry which is preliminary data.</text>
</comment>
<evidence type="ECO:0000313" key="1">
    <source>
        <dbReference type="EMBL" id="KAH6646876.1"/>
    </source>
</evidence>
<dbReference type="EMBL" id="JAGPXC010000009">
    <property type="protein sequence ID" value="KAH6646876.1"/>
    <property type="molecule type" value="Genomic_DNA"/>
</dbReference>
<proteinExistence type="predicted"/>
<dbReference type="PANTHER" id="PTHR12149">
    <property type="entry name" value="FRUCTOSAMINE 3 KINASE-RELATED PROTEIN"/>
    <property type="match status" value="1"/>
</dbReference>
<name>A0A9P8RMT0_9PEZI</name>
<keyword evidence="2" id="KW-1185">Reference proteome</keyword>
<organism evidence="1 2">
    <name type="scientific">Truncatella angustata</name>
    <dbReference type="NCBI Taxonomy" id="152316"/>
    <lineage>
        <taxon>Eukaryota</taxon>
        <taxon>Fungi</taxon>
        <taxon>Dikarya</taxon>
        <taxon>Ascomycota</taxon>
        <taxon>Pezizomycotina</taxon>
        <taxon>Sordariomycetes</taxon>
        <taxon>Xylariomycetidae</taxon>
        <taxon>Amphisphaeriales</taxon>
        <taxon>Sporocadaceae</taxon>
        <taxon>Truncatella</taxon>
    </lineage>
</organism>
<evidence type="ECO:0000313" key="2">
    <source>
        <dbReference type="Proteomes" id="UP000758603"/>
    </source>
</evidence>
<sequence length="70" mass="7721">MDEEESVHGPDDELTELKTAIIGKVIPRLLSPLKIIPRLVHGDLWDGNASAEVNTGNPMIFDPLCLYAHN</sequence>
<reference evidence="1" key="1">
    <citation type="journal article" date="2021" name="Nat. Commun.">
        <title>Genetic determinants of endophytism in the Arabidopsis root mycobiome.</title>
        <authorList>
            <person name="Mesny F."/>
            <person name="Miyauchi S."/>
            <person name="Thiergart T."/>
            <person name="Pickel B."/>
            <person name="Atanasova L."/>
            <person name="Karlsson M."/>
            <person name="Huettel B."/>
            <person name="Barry K.W."/>
            <person name="Haridas S."/>
            <person name="Chen C."/>
            <person name="Bauer D."/>
            <person name="Andreopoulos W."/>
            <person name="Pangilinan J."/>
            <person name="LaButti K."/>
            <person name="Riley R."/>
            <person name="Lipzen A."/>
            <person name="Clum A."/>
            <person name="Drula E."/>
            <person name="Henrissat B."/>
            <person name="Kohler A."/>
            <person name="Grigoriev I.V."/>
            <person name="Martin F.M."/>
            <person name="Hacquard S."/>
        </authorList>
    </citation>
    <scope>NUCLEOTIDE SEQUENCE</scope>
    <source>
        <strain evidence="1">MPI-SDFR-AT-0073</strain>
    </source>
</reference>
<dbReference type="Pfam" id="PF03881">
    <property type="entry name" value="Fructosamin_kin"/>
    <property type="match status" value="1"/>
</dbReference>
<evidence type="ECO:0008006" key="3">
    <source>
        <dbReference type="Google" id="ProtNLM"/>
    </source>
</evidence>
<dbReference type="GeneID" id="70127470"/>
<gene>
    <name evidence="1" type="ORF">BKA67DRAFT_524502</name>
</gene>
<dbReference type="Proteomes" id="UP000758603">
    <property type="component" value="Unassembled WGS sequence"/>
</dbReference>
<accession>A0A9P8RMT0</accession>
<dbReference type="RefSeq" id="XP_045953390.1">
    <property type="nucleotide sequence ID" value="XM_046098578.1"/>
</dbReference>
<dbReference type="OrthoDB" id="5772781at2759"/>
<dbReference type="AlphaFoldDB" id="A0A9P8RMT0"/>
<dbReference type="PANTHER" id="PTHR12149:SF8">
    <property type="entry name" value="PROTEIN-RIBULOSAMINE 3-KINASE"/>
    <property type="match status" value="1"/>
</dbReference>